<keyword evidence="8" id="KW-0732">Signal</keyword>
<evidence type="ECO:0000256" key="4">
    <source>
        <dbReference type="ARBA" id="ARBA00022692"/>
    </source>
</evidence>
<dbReference type="GO" id="GO:0009279">
    <property type="term" value="C:cell outer membrane"/>
    <property type="evidence" value="ECO:0007669"/>
    <property type="project" value="UniProtKB-SubCell"/>
</dbReference>
<dbReference type="SUPFAM" id="SSF49464">
    <property type="entry name" value="Carboxypeptidase regulatory domain-like"/>
    <property type="match status" value="1"/>
</dbReference>
<comment type="similarity">
    <text evidence="7">Belongs to the TonB-dependent receptor family.</text>
</comment>
<dbReference type="InterPro" id="IPR039426">
    <property type="entry name" value="TonB-dep_rcpt-like"/>
</dbReference>
<keyword evidence="11" id="KW-1185">Reference proteome</keyword>
<dbReference type="STRING" id="558155.SAMN04487911_107106"/>
<dbReference type="Proteomes" id="UP000184231">
    <property type="component" value="Unassembled WGS sequence"/>
</dbReference>
<keyword evidence="6 7" id="KW-0998">Cell outer membrane</keyword>
<evidence type="ECO:0000259" key="9">
    <source>
        <dbReference type="Pfam" id="PF07715"/>
    </source>
</evidence>
<dbReference type="EMBL" id="FQYX01000007">
    <property type="protein sequence ID" value="SHI90611.1"/>
    <property type="molecule type" value="Genomic_DNA"/>
</dbReference>
<evidence type="ECO:0000256" key="8">
    <source>
        <dbReference type="SAM" id="SignalP"/>
    </source>
</evidence>
<evidence type="ECO:0000313" key="11">
    <source>
        <dbReference type="Proteomes" id="UP000184231"/>
    </source>
</evidence>
<protein>
    <submittedName>
        <fullName evidence="10">Outer membrane receptor proteins, mostly Fe transport</fullName>
    </submittedName>
</protein>
<dbReference type="Pfam" id="PF07715">
    <property type="entry name" value="Plug"/>
    <property type="match status" value="1"/>
</dbReference>
<gene>
    <name evidence="10" type="ORF">SAMN04487911_107106</name>
</gene>
<dbReference type="PROSITE" id="PS52016">
    <property type="entry name" value="TONB_DEPENDENT_REC_3"/>
    <property type="match status" value="1"/>
</dbReference>
<organism evidence="10 11">
    <name type="scientific">Arenibacter nanhaiticus</name>
    <dbReference type="NCBI Taxonomy" id="558155"/>
    <lineage>
        <taxon>Bacteria</taxon>
        <taxon>Pseudomonadati</taxon>
        <taxon>Bacteroidota</taxon>
        <taxon>Flavobacteriia</taxon>
        <taxon>Flavobacteriales</taxon>
        <taxon>Flavobacteriaceae</taxon>
        <taxon>Arenibacter</taxon>
    </lineage>
</organism>
<dbReference type="Pfam" id="PF13715">
    <property type="entry name" value="CarbopepD_reg_2"/>
    <property type="match status" value="1"/>
</dbReference>
<feature type="chain" id="PRO_5009917236" evidence="8">
    <location>
        <begin position="26"/>
        <end position="851"/>
    </location>
</feature>
<reference evidence="10 11" key="1">
    <citation type="submission" date="2016-11" db="EMBL/GenBank/DDBJ databases">
        <authorList>
            <person name="Jaros S."/>
            <person name="Januszkiewicz K."/>
            <person name="Wedrychowicz H."/>
        </authorList>
    </citation>
    <scope>NUCLEOTIDE SEQUENCE [LARGE SCALE GENOMIC DNA]</scope>
    <source>
        <strain evidence="10 11">CGMCC 1.8863</strain>
    </source>
</reference>
<dbReference type="InterPro" id="IPR036942">
    <property type="entry name" value="Beta-barrel_TonB_sf"/>
</dbReference>
<evidence type="ECO:0000256" key="6">
    <source>
        <dbReference type="ARBA" id="ARBA00023237"/>
    </source>
</evidence>
<keyword evidence="5 7" id="KW-0472">Membrane</keyword>
<dbReference type="AlphaFoldDB" id="A0A1M6EYZ7"/>
<proteinExistence type="inferred from homology"/>
<dbReference type="Gene3D" id="2.40.170.20">
    <property type="entry name" value="TonB-dependent receptor, beta-barrel domain"/>
    <property type="match status" value="1"/>
</dbReference>
<dbReference type="InterPro" id="IPR037066">
    <property type="entry name" value="Plug_dom_sf"/>
</dbReference>
<dbReference type="InterPro" id="IPR008969">
    <property type="entry name" value="CarboxyPept-like_regulatory"/>
</dbReference>
<sequence>MLKPPKYSSLYFLCLLLFLSMVGRAQEIQKNTIGLIPYIQQLEKDFNIKFSYVDEDLASLSIRIDPEKVSLEAILEGIRNETQLQIKKLNDRYYTLSKRNLVTICAFLVDISDNNPLINATVEVMGSSIRRISDFEGQFTLHEIPREANIAIRHLGYKTIYIKAQDYVSQRPCRSVTMSPNIQELNEVIVYNYLTEGLSKQKDASISLNTEEFGILPGLIEPDVLQTIQALPGIKSVDETVSDINIRGGTNDQNLVLWDGIKMYQTGHFFGLISAFNPYLTEKVTIIKNGTSVEYGDGVSSVIAMESKNKVNKTFEGGAGFNLLSGDIFAHIPIANKLSAQFSARRSTTDFVKTPTYNRFFDKVFQDSEVKENNGTSEDQDIVRNEEFYFYDFTGKILYDINEKQKIRLNFITLDNNLQYSEKSNTSESKSLLDQTNLSFGGSLDSQWTPGLGSSLAVFYTRYNLDAQNTSSESQQLFQNNLVLETGIKLNTHYQLWQNLNWLNGYQFNEVGITNTANVTQPPFNSNIKGVIRTHALFSELAYQSDNRKLVARAGARLNYIENLNTFTKFILEPRLNINVLLAPFFRADILGEYKSQTTNQIIDLEQNFLGIEKRRWILSDEKYLPITKSKQASFGLNYDRRSLYIGIEAFYKEVTGISTATQGFQNEDQFNGEIGSYDVKGIEFLINKKTNKYSTWFSYSFNDNTYTFKDISPNKFPNNLDIRHTITFAGTYTYKKFKFGLGANYHTGKPYTKPQQKDNIIDLGIFPNKINYESPNSSRLPDYLRIDSSFVYGFTLGKGIKSSMGISVLNLLNRRNLLNTYYRINENDEIETVERISLGITPNVSFRLKF</sequence>
<keyword evidence="3 7" id="KW-1134">Transmembrane beta strand</keyword>
<evidence type="ECO:0000256" key="2">
    <source>
        <dbReference type="ARBA" id="ARBA00022448"/>
    </source>
</evidence>
<name>A0A1M6EYZ7_9FLAO</name>
<evidence type="ECO:0000313" key="10">
    <source>
        <dbReference type="EMBL" id="SHI90611.1"/>
    </source>
</evidence>
<dbReference type="OrthoDB" id="9803050at2"/>
<evidence type="ECO:0000256" key="1">
    <source>
        <dbReference type="ARBA" id="ARBA00004571"/>
    </source>
</evidence>
<comment type="subcellular location">
    <subcellularLocation>
        <location evidence="1 7">Cell outer membrane</location>
        <topology evidence="1 7">Multi-pass membrane protein</topology>
    </subcellularLocation>
</comment>
<feature type="domain" description="TonB-dependent receptor plug" evidence="9">
    <location>
        <begin position="224"/>
        <end position="298"/>
    </location>
</feature>
<evidence type="ECO:0000256" key="5">
    <source>
        <dbReference type="ARBA" id="ARBA00023136"/>
    </source>
</evidence>
<keyword evidence="4 7" id="KW-0812">Transmembrane</keyword>
<dbReference type="SUPFAM" id="SSF56935">
    <property type="entry name" value="Porins"/>
    <property type="match status" value="1"/>
</dbReference>
<keyword evidence="2 7" id="KW-0813">Transport</keyword>
<dbReference type="InterPro" id="IPR012910">
    <property type="entry name" value="Plug_dom"/>
</dbReference>
<evidence type="ECO:0000256" key="3">
    <source>
        <dbReference type="ARBA" id="ARBA00022452"/>
    </source>
</evidence>
<evidence type="ECO:0000256" key="7">
    <source>
        <dbReference type="PROSITE-ProRule" id="PRU01360"/>
    </source>
</evidence>
<feature type="signal peptide" evidence="8">
    <location>
        <begin position="1"/>
        <end position="25"/>
    </location>
</feature>
<accession>A0A1M6EYZ7</accession>
<dbReference type="Gene3D" id="2.170.130.10">
    <property type="entry name" value="TonB-dependent receptor, plug domain"/>
    <property type="match status" value="1"/>
</dbReference>
<keyword evidence="10" id="KW-0675">Receptor</keyword>